<name>A0A6I6MSN7_9CAUL</name>
<dbReference type="Proteomes" id="UP000431269">
    <property type="component" value="Chromosome"/>
</dbReference>
<keyword evidence="1" id="KW-0732">Signal</keyword>
<feature type="signal peptide" evidence="1">
    <location>
        <begin position="1"/>
        <end position="26"/>
    </location>
</feature>
<evidence type="ECO:0000313" key="2">
    <source>
        <dbReference type="EMBL" id="QGZ96436.1"/>
    </source>
</evidence>
<evidence type="ECO:0008006" key="4">
    <source>
        <dbReference type="Google" id="ProtNLM"/>
    </source>
</evidence>
<sequence length="127" mass="13223">MRKAIIPALASCLLVAISMAPSAAFAKAENAAVAENGQGCLVADANGAYTFDAACNYHVVTRNDRNGALVLVSYQDQGTLPEGAPRPTSAVRREVTSTVGGETCTGHEVTTPSGQYRSDCRFNASNN</sequence>
<dbReference type="RefSeq" id="WP_158767222.1">
    <property type="nucleotide sequence ID" value="NZ_CP047045.1"/>
</dbReference>
<reference evidence="3" key="1">
    <citation type="submission" date="2019-12" db="EMBL/GenBank/DDBJ databases">
        <title>Complete genome of Terracaulis silvestris 0127_4.</title>
        <authorList>
            <person name="Vieira S."/>
            <person name="Riedel T."/>
            <person name="Sproer C."/>
            <person name="Pascual J."/>
            <person name="Boedeker C."/>
            <person name="Overmann J."/>
        </authorList>
    </citation>
    <scope>NUCLEOTIDE SEQUENCE [LARGE SCALE GENOMIC DNA]</scope>
    <source>
        <strain evidence="3">0127_4</strain>
    </source>
</reference>
<dbReference type="AlphaFoldDB" id="A0A6I6MSN7"/>
<evidence type="ECO:0000313" key="3">
    <source>
        <dbReference type="Proteomes" id="UP000431269"/>
    </source>
</evidence>
<proteinExistence type="predicted"/>
<gene>
    <name evidence="2" type="ORF">DSM104635_03296</name>
</gene>
<protein>
    <recommendedName>
        <fullName evidence="4">Secreted protein</fullName>
    </recommendedName>
</protein>
<accession>A0A6I6MSN7</accession>
<feature type="chain" id="PRO_5026020756" description="Secreted protein" evidence="1">
    <location>
        <begin position="27"/>
        <end position="127"/>
    </location>
</feature>
<dbReference type="KEGG" id="tsv:DSM104635_03296"/>
<dbReference type="EMBL" id="CP047045">
    <property type="protein sequence ID" value="QGZ96436.1"/>
    <property type="molecule type" value="Genomic_DNA"/>
</dbReference>
<evidence type="ECO:0000256" key="1">
    <source>
        <dbReference type="SAM" id="SignalP"/>
    </source>
</evidence>
<organism evidence="2 3">
    <name type="scientific">Terricaulis silvestris</name>
    <dbReference type="NCBI Taxonomy" id="2686094"/>
    <lineage>
        <taxon>Bacteria</taxon>
        <taxon>Pseudomonadati</taxon>
        <taxon>Pseudomonadota</taxon>
        <taxon>Alphaproteobacteria</taxon>
        <taxon>Caulobacterales</taxon>
        <taxon>Caulobacteraceae</taxon>
        <taxon>Terricaulis</taxon>
    </lineage>
</organism>
<keyword evidence="3" id="KW-1185">Reference proteome</keyword>